<dbReference type="Proteomes" id="UP000419144">
    <property type="component" value="Unassembled WGS sequence"/>
</dbReference>
<accession>A0A640L2H4</accession>
<dbReference type="VEuPathDB" id="TriTrypDB:LtaPh_9918301"/>
<proteinExistence type="predicted"/>
<evidence type="ECO:0000256" key="1">
    <source>
        <dbReference type="SAM" id="MobiDB-lite"/>
    </source>
</evidence>
<evidence type="ECO:0000313" key="2">
    <source>
        <dbReference type="EMBL" id="GET93999.1"/>
    </source>
</evidence>
<reference evidence="2" key="1">
    <citation type="submission" date="2019-11" db="EMBL/GenBank/DDBJ databases">
        <title>Leishmania tarentolae CDS.</title>
        <authorList>
            <person name="Goto Y."/>
            <person name="Yamagishi J."/>
        </authorList>
    </citation>
    <scope>NUCLEOTIDE SEQUENCE [LARGE SCALE GENOMIC DNA]</scope>
    <source>
        <strain evidence="2">Parrot Tar II</strain>
    </source>
</reference>
<dbReference type="AlphaFoldDB" id="A0A640L2H4"/>
<feature type="region of interest" description="Disordered" evidence="1">
    <location>
        <begin position="25"/>
        <end position="85"/>
    </location>
</feature>
<sequence length="85" mass="9755">MKKHGAAPSTRAVDSFAPAVCARTYSQVQSAPWRQQSQRWRRHRPSMSEWCTHTGGHTRTDPHADVQSSTRCTRRRHGRSRKSGR</sequence>
<feature type="compositionally biased region" description="Basic residues" evidence="1">
    <location>
        <begin position="72"/>
        <end position="85"/>
    </location>
</feature>
<dbReference type="EMBL" id="BLBS01000155">
    <property type="protein sequence ID" value="GET93999.1"/>
    <property type="molecule type" value="Genomic_DNA"/>
</dbReference>
<gene>
    <name evidence="2" type="ORF">LtaPh_9918301</name>
</gene>
<name>A0A640L2H4_LEITA</name>
<organism evidence="2 3">
    <name type="scientific">Leishmania tarentolae</name>
    <name type="common">Sauroleishmania tarentolae</name>
    <dbReference type="NCBI Taxonomy" id="5689"/>
    <lineage>
        <taxon>Eukaryota</taxon>
        <taxon>Discoba</taxon>
        <taxon>Euglenozoa</taxon>
        <taxon>Kinetoplastea</taxon>
        <taxon>Metakinetoplastina</taxon>
        <taxon>Trypanosomatida</taxon>
        <taxon>Trypanosomatidae</taxon>
        <taxon>Leishmaniinae</taxon>
        <taxon>Leishmania</taxon>
        <taxon>lizard Leishmania</taxon>
    </lineage>
</organism>
<evidence type="ECO:0000313" key="3">
    <source>
        <dbReference type="Proteomes" id="UP000419144"/>
    </source>
</evidence>
<comment type="caution">
    <text evidence="2">The sequence shown here is derived from an EMBL/GenBank/DDBJ whole genome shotgun (WGS) entry which is preliminary data.</text>
</comment>
<protein>
    <submittedName>
        <fullName evidence="2">Unspecified product</fullName>
    </submittedName>
</protein>
<keyword evidence="3" id="KW-1185">Reference proteome</keyword>